<keyword evidence="11" id="KW-0539">Nucleus</keyword>
<evidence type="ECO:0000259" key="17">
    <source>
        <dbReference type="PROSITE" id="PS50157"/>
    </source>
</evidence>
<evidence type="ECO:0000313" key="19">
    <source>
        <dbReference type="Ensembl" id="ENSCAFP00030003998.1"/>
    </source>
</evidence>
<protein>
    <recommendedName>
        <fullName evidence="14">Zinc finger protein 296</fullName>
    </recommendedName>
</protein>
<dbReference type="PROSITE" id="PS00028">
    <property type="entry name" value="ZINC_FINGER_C2H2_1"/>
    <property type="match status" value="6"/>
</dbReference>
<evidence type="ECO:0000256" key="13">
    <source>
        <dbReference type="ARBA" id="ARBA00065642"/>
    </source>
</evidence>
<evidence type="ECO:0000256" key="6">
    <source>
        <dbReference type="ARBA" id="ARBA00022771"/>
    </source>
</evidence>
<dbReference type="SMART" id="SM00355">
    <property type="entry name" value="ZnF_C2H2"/>
    <property type="match status" value="6"/>
</dbReference>
<organism evidence="19 21">
    <name type="scientific">Canis lupus familiaris</name>
    <name type="common">Dog</name>
    <name type="synonym">Canis familiaris</name>
    <dbReference type="NCBI Taxonomy" id="9615"/>
    <lineage>
        <taxon>Eukaryota</taxon>
        <taxon>Metazoa</taxon>
        <taxon>Chordata</taxon>
        <taxon>Craniata</taxon>
        <taxon>Vertebrata</taxon>
        <taxon>Euteleostomi</taxon>
        <taxon>Mammalia</taxon>
        <taxon>Eutheria</taxon>
        <taxon>Laurasiatheria</taxon>
        <taxon>Carnivora</taxon>
        <taxon>Caniformia</taxon>
        <taxon>Canidae</taxon>
        <taxon>Canis</taxon>
    </lineage>
</organism>
<evidence type="ECO:0000256" key="2">
    <source>
        <dbReference type="ARBA" id="ARBA00006991"/>
    </source>
</evidence>
<reference evidence="19" key="3">
    <citation type="submission" date="2025-05" db="UniProtKB">
        <authorList>
            <consortium name="Ensembl"/>
        </authorList>
    </citation>
    <scope>IDENTIFICATION</scope>
</reference>
<evidence type="ECO:0000256" key="9">
    <source>
        <dbReference type="ARBA" id="ARBA00023015"/>
    </source>
</evidence>
<dbReference type="PANTHER" id="PTHR45993">
    <property type="entry name" value="B-CELL LYMPHOMA/LEUKEMIA 11"/>
    <property type="match status" value="1"/>
</dbReference>
<keyword evidence="5" id="KW-0677">Repeat</keyword>
<evidence type="ECO:0000256" key="5">
    <source>
        <dbReference type="ARBA" id="ARBA00022737"/>
    </source>
</evidence>
<dbReference type="PROSITE" id="PS50157">
    <property type="entry name" value="ZINC_FINGER_C2H2_2"/>
    <property type="match status" value="6"/>
</dbReference>
<dbReference type="InterPro" id="IPR057448">
    <property type="entry name" value="BCL-11A_Znf_CCHC"/>
</dbReference>
<evidence type="ECO:0000256" key="14">
    <source>
        <dbReference type="ARBA" id="ARBA00067173"/>
    </source>
</evidence>
<evidence type="ECO:0000256" key="12">
    <source>
        <dbReference type="ARBA" id="ARBA00056265"/>
    </source>
</evidence>
<dbReference type="InterPro" id="IPR051497">
    <property type="entry name" value="Dev/Hematopoietic_TF"/>
</dbReference>
<keyword evidence="6 15" id="KW-0863">Zinc-finger</keyword>
<feature type="compositionally biased region" description="Basic and acidic residues" evidence="16">
    <location>
        <begin position="437"/>
        <end position="450"/>
    </location>
</feature>
<feature type="domain" description="C2H2-type" evidence="17">
    <location>
        <begin position="465"/>
        <end position="492"/>
    </location>
</feature>
<evidence type="ECO:0000256" key="11">
    <source>
        <dbReference type="ARBA" id="ARBA00023242"/>
    </source>
</evidence>
<evidence type="ECO:0000256" key="16">
    <source>
        <dbReference type="SAM" id="MobiDB-lite"/>
    </source>
</evidence>
<keyword evidence="8" id="KW-0832">Ubl conjugation</keyword>
<feature type="domain" description="C2H2-type" evidence="17">
    <location>
        <begin position="337"/>
        <end position="364"/>
    </location>
</feature>
<keyword evidence="3" id="KW-1017">Isopeptide bond</keyword>
<keyword evidence="9" id="KW-0805">Transcription regulation</keyword>
<dbReference type="Pfam" id="PF25491">
    <property type="entry name" value="CCHC_BCL-11A"/>
    <property type="match status" value="1"/>
</dbReference>
<dbReference type="OrthoDB" id="10046198at2759"/>
<feature type="domain" description="C2H2-type" evidence="17">
    <location>
        <begin position="237"/>
        <end position="260"/>
    </location>
</feature>
<dbReference type="GO" id="GO:0007283">
    <property type="term" value="P:spermatogenesis"/>
    <property type="evidence" value="ECO:0007669"/>
    <property type="project" value="Ensembl"/>
</dbReference>
<feature type="domain" description="C2H2-type" evidence="17">
    <location>
        <begin position="309"/>
        <end position="336"/>
    </location>
</feature>
<sequence length="554" mass="59393">MSRRKAGCTPRRVDPAPASSTDDEMEMPDLVIEVKPEPDARPLQAPGLGLFSPKEVPAPAPGRFDGEARHSPGPEPVPAGSPLHALGARNQWALWTPLIGNPRGERPLPLPRLPPASLGAGGALLQAPTPDPLPPARPYFSCQVPASSPHSDLWVFPHRRHPQPPSWPHPTLTTRFLPADRQPWTDKHPDLLTCGRCLQTFPLEAITAFMDHKKLDCQLFRGPSPCQGSERKDPKALSCFRCGRQFTGAWKLLRHAQWDHGLSIYQTEAEAPEAPLLGLAEVAAAVSAVVGPEAEAQGPRMSIVPRRSPTCPVCAKTLSSFSNLKVHMRSHTGERPYACDQCPYTCTQSSKLNRHKKTHRQPQPQSPCRAEASQEQASATAPPEPAAHAAAPASTLPCGRGGEGAGAAATAGVQEPGAPGGGAQVGPGGASWGPNTKVERTEPAKSELSPKKMPKPVGKSRGPGGSCEFCGKHFTNSSNLTVHRRSHTGERPYSCELCSYACAQSSKLNRHRRMHGLGPGSPRFECPHCCVPFGLRATLDKHLRQKHPEVGGEA</sequence>
<dbReference type="FunFam" id="3.30.160.60:FF:001546">
    <property type="entry name" value="Zinc finger protein 296"/>
    <property type="match status" value="1"/>
</dbReference>
<feature type="compositionally biased region" description="Low complexity" evidence="16">
    <location>
        <begin position="406"/>
        <end position="417"/>
    </location>
</feature>
<dbReference type="SUPFAM" id="SSF57667">
    <property type="entry name" value="beta-beta-alpha zinc fingers"/>
    <property type="match status" value="2"/>
</dbReference>
<comment type="function">
    <text evidence="12">May be a transcriptional corepressor with KLF4.</text>
</comment>
<dbReference type="FunFam" id="3.30.160.60:FF:000046">
    <property type="entry name" value="Putative B-cell lymphoma/leukemia 11A"/>
    <property type="match status" value="1"/>
</dbReference>
<evidence type="ECO:0000256" key="15">
    <source>
        <dbReference type="PROSITE-ProRule" id="PRU00042"/>
    </source>
</evidence>
<reference evidence="19" key="2">
    <citation type="submission" date="2019-03" db="EMBL/GenBank/DDBJ databases">
        <authorList>
            <person name="Warren W.C."/>
            <person name="Johnson G.S."/>
        </authorList>
    </citation>
    <scope>NUCLEOTIDE SEQUENCE [LARGE SCALE GENOMIC DNA]</scope>
    <source>
        <strain evidence="19">Basenji</strain>
    </source>
</reference>
<dbReference type="Ensembl" id="ENSCAFT00030004508.1">
    <property type="protein sequence ID" value="ENSCAFP00030003998.1"/>
    <property type="gene ID" value="ENSCAFG00030002437.1"/>
</dbReference>
<reference evidence="18 20" key="1">
    <citation type="journal article" date="2005" name="Nature">
        <title>Genome sequence, comparative analysis and haplotype structure of the domestic dog.</title>
        <authorList>
            <consortium name="Broad Sequencing Platform"/>
            <person name="Lindblad-Toh K."/>
            <person name="Wade C.M."/>
            <person name="Mikkelsen T.S."/>
            <person name="Karlsson E.K."/>
            <person name="Jaffe D.B."/>
            <person name="Kamal M."/>
            <person name="Clamp M."/>
            <person name="Chang J.L."/>
            <person name="Kulbokas E.J. III"/>
            <person name="Zody M.C."/>
            <person name="Mauceli E."/>
            <person name="Xie X."/>
            <person name="Breen M."/>
            <person name="Wayne R.K."/>
            <person name="Ostrander E.A."/>
            <person name="Ponting C.P."/>
            <person name="Galibert F."/>
            <person name="Smith D.R."/>
            <person name="DeJong P.J."/>
            <person name="Kirkness E."/>
            <person name="Alvarez P."/>
            <person name="Biagi T."/>
            <person name="Brockman W."/>
            <person name="Butler J."/>
            <person name="Chin C.W."/>
            <person name="Cook A."/>
            <person name="Cuff J."/>
            <person name="Daly M.J."/>
            <person name="DeCaprio D."/>
            <person name="Gnerre S."/>
            <person name="Grabherr M."/>
            <person name="Kellis M."/>
            <person name="Kleber M."/>
            <person name="Bardeleben C."/>
            <person name="Goodstadt L."/>
            <person name="Heger A."/>
            <person name="Hitte C."/>
            <person name="Kim L."/>
            <person name="Koepfli K.P."/>
            <person name="Parker H.G."/>
            <person name="Pollinger J.P."/>
            <person name="Searle S.M."/>
            <person name="Sutter N.B."/>
            <person name="Thomas R."/>
            <person name="Webber C."/>
            <person name="Baldwin J."/>
            <person name="Abebe A."/>
            <person name="Abouelleil A."/>
            <person name="Aftuck L."/>
            <person name="Ait-Zahra M."/>
            <person name="Aldredge T."/>
            <person name="Allen N."/>
            <person name="An P."/>
            <person name="Anderson S."/>
            <person name="Antoine C."/>
            <person name="Arachchi H."/>
            <person name="Aslam A."/>
            <person name="Ayotte L."/>
            <person name="Bachantsang P."/>
            <person name="Barry A."/>
            <person name="Bayul T."/>
            <person name="Benamara M."/>
            <person name="Berlin A."/>
            <person name="Bessette D."/>
            <person name="Blitshteyn B."/>
            <person name="Bloom T."/>
            <person name="Blye J."/>
            <person name="Boguslavskiy L."/>
            <person name="Bonnet C."/>
            <person name="Boukhgalter B."/>
            <person name="Brown A."/>
            <person name="Cahill P."/>
            <person name="Calixte N."/>
            <person name="Camarata J."/>
            <person name="Cheshatsang Y."/>
            <person name="Chu J."/>
            <person name="Citroen M."/>
            <person name="Collymore A."/>
            <person name="Cooke P."/>
            <person name="Dawoe T."/>
            <person name="Daza R."/>
            <person name="Decktor K."/>
            <person name="DeGray S."/>
            <person name="Dhargay N."/>
            <person name="Dooley K."/>
            <person name="Dooley K."/>
            <person name="Dorje P."/>
            <person name="Dorjee K."/>
            <person name="Dorris L."/>
            <person name="Duffey N."/>
            <person name="Dupes A."/>
            <person name="Egbiremolen O."/>
            <person name="Elong R."/>
            <person name="Falk J."/>
            <person name="Farina A."/>
            <person name="Faro S."/>
            <person name="Ferguson D."/>
            <person name="Ferreira P."/>
            <person name="Fisher S."/>
            <person name="FitzGerald M."/>
            <person name="Foley K."/>
            <person name="Foley C."/>
            <person name="Franke A."/>
            <person name="Friedrich D."/>
            <person name="Gage D."/>
            <person name="Garber M."/>
            <person name="Gearin G."/>
            <person name="Giannoukos G."/>
            <person name="Goode T."/>
            <person name="Goyette A."/>
            <person name="Graham J."/>
            <person name="Grandbois E."/>
            <person name="Gyaltsen K."/>
            <person name="Hafez N."/>
            <person name="Hagopian D."/>
            <person name="Hagos B."/>
            <person name="Hall J."/>
            <person name="Healy C."/>
            <person name="Hegarty R."/>
            <person name="Honan T."/>
            <person name="Horn A."/>
            <person name="Houde N."/>
            <person name="Hughes L."/>
            <person name="Hunnicutt L."/>
            <person name="Husby M."/>
            <person name="Jester B."/>
            <person name="Jones C."/>
            <person name="Kamat A."/>
            <person name="Kanga B."/>
            <person name="Kells C."/>
            <person name="Khazanovich D."/>
            <person name="Kieu A.C."/>
            <person name="Kisner P."/>
            <person name="Kumar M."/>
            <person name="Lance K."/>
            <person name="Landers T."/>
            <person name="Lara M."/>
            <person name="Lee W."/>
            <person name="Leger J.P."/>
            <person name="Lennon N."/>
            <person name="Leuper L."/>
            <person name="LeVine S."/>
            <person name="Liu J."/>
            <person name="Liu X."/>
            <person name="Lokyitsang Y."/>
            <person name="Lokyitsang T."/>
            <person name="Lui A."/>
            <person name="Macdonald J."/>
            <person name="Major J."/>
            <person name="Marabella R."/>
            <person name="Maru K."/>
            <person name="Matthews C."/>
            <person name="McDonough S."/>
            <person name="Mehta T."/>
            <person name="Meldrim J."/>
            <person name="Melnikov A."/>
            <person name="Meneus L."/>
            <person name="Mihalev A."/>
            <person name="Mihova T."/>
            <person name="Miller K."/>
            <person name="Mittelman R."/>
            <person name="Mlenga V."/>
            <person name="Mulrain L."/>
            <person name="Munson G."/>
            <person name="Navidi A."/>
            <person name="Naylor J."/>
            <person name="Nguyen T."/>
            <person name="Nguyen N."/>
            <person name="Nguyen C."/>
            <person name="Nguyen T."/>
            <person name="Nicol R."/>
            <person name="Norbu N."/>
            <person name="Norbu C."/>
            <person name="Novod N."/>
            <person name="Nyima T."/>
            <person name="Olandt P."/>
            <person name="O'Neill B."/>
            <person name="O'Neill K."/>
            <person name="Osman S."/>
            <person name="Oyono L."/>
            <person name="Patti C."/>
            <person name="Perrin D."/>
            <person name="Phunkhang P."/>
            <person name="Pierre F."/>
            <person name="Priest M."/>
            <person name="Rachupka A."/>
            <person name="Raghuraman S."/>
            <person name="Rameau R."/>
            <person name="Ray V."/>
            <person name="Raymond C."/>
            <person name="Rege F."/>
            <person name="Rise C."/>
            <person name="Rogers J."/>
            <person name="Rogov P."/>
            <person name="Sahalie J."/>
            <person name="Settipalli S."/>
            <person name="Sharpe T."/>
            <person name="Shea T."/>
            <person name="Sheehan M."/>
            <person name="Sherpa N."/>
            <person name="Shi J."/>
            <person name="Shih D."/>
            <person name="Sloan J."/>
            <person name="Smith C."/>
            <person name="Sparrow T."/>
            <person name="Stalker J."/>
            <person name="Stange-Thomann N."/>
            <person name="Stavropoulos S."/>
            <person name="Stone C."/>
            <person name="Stone S."/>
            <person name="Sykes S."/>
            <person name="Tchuinga P."/>
            <person name="Tenzing P."/>
            <person name="Tesfaye S."/>
            <person name="Thoulutsang D."/>
            <person name="Thoulutsang Y."/>
            <person name="Topham K."/>
            <person name="Topping I."/>
            <person name="Tsamla T."/>
            <person name="Vassiliev H."/>
            <person name="Venkataraman V."/>
            <person name="Vo A."/>
            <person name="Wangchuk T."/>
            <person name="Wangdi T."/>
            <person name="Weiand M."/>
            <person name="Wilkinson J."/>
            <person name="Wilson A."/>
            <person name="Yadav S."/>
            <person name="Yang S."/>
            <person name="Yang X."/>
            <person name="Young G."/>
            <person name="Yu Q."/>
            <person name="Zainoun J."/>
            <person name="Zembek L."/>
            <person name="Zimmer A."/>
            <person name="Lander E.S."/>
        </authorList>
    </citation>
    <scope>NUCLEOTIDE SEQUENCE [LARGE SCALE GENOMIC DNA]</scope>
    <source>
        <strain evidence="18">Boxer</strain>
    </source>
</reference>
<evidence type="ECO:0000256" key="3">
    <source>
        <dbReference type="ARBA" id="ARBA00022499"/>
    </source>
</evidence>
<evidence type="ECO:0000256" key="10">
    <source>
        <dbReference type="ARBA" id="ARBA00023163"/>
    </source>
</evidence>
<dbReference type="Ensembl" id="ENSCAFT00000109011.1">
    <property type="protein sequence ID" value="ENSCAFP00000068273.1"/>
    <property type="gene ID" value="ENSCAFG00000004575.5"/>
</dbReference>
<comment type="subcellular location">
    <subcellularLocation>
        <location evidence="1">Nucleus</location>
    </subcellularLocation>
</comment>
<dbReference type="GO" id="GO:0008270">
    <property type="term" value="F:zinc ion binding"/>
    <property type="evidence" value="ECO:0007669"/>
    <property type="project" value="UniProtKB-KW"/>
</dbReference>
<feature type="domain" description="C2H2-type" evidence="17">
    <location>
        <begin position="524"/>
        <end position="547"/>
    </location>
</feature>
<dbReference type="AlphaFoldDB" id="A0A8C0M4N2"/>
<dbReference type="FunFam" id="3.30.160.60:FF:002169">
    <property type="entry name" value="Zgc:174573"/>
    <property type="match status" value="1"/>
</dbReference>
<evidence type="ECO:0000256" key="1">
    <source>
        <dbReference type="ARBA" id="ARBA00004123"/>
    </source>
</evidence>
<gene>
    <name evidence="19" type="primary">ZNF296</name>
</gene>
<dbReference type="InterPro" id="IPR013087">
    <property type="entry name" value="Znf_C2H2_type"/>
</dbReference>
<dbReference type="GO" id="GO:0005634">
    <property type="term" value="C:nucleus"/>
    <property type="evidence" value="ECO:0007669"/>
    <property type="project" value="UniProtKB-SubCell"/>
</dbReference>
<dbReference type="FunFam" id="3.30.160.60:FF:000055">
    <property type="entry name" value="B-cell lymphoma/leukemia 11A isoform X1"/>
    <property type="match status" value="1"/>
</dbReference>
<dbReference type="GO" id="GO:0000122">
    <property type="term" value="P:negative regulation of transcription by RNA polymerase II"/>
    <property type="evidence" value="ECO:0007669"/>
    <property type="project" value="Ensembl"/>
</dbReference>
<feature type="compositionally biased region" description="Low complexity" evidence="16">
    <location>
        <begin position="370"/>
        <end position="395"/>
    </location>
</feature>
<evidence type="ECO:0000313" key="18">
    <source>
        <dbReference type="Ensembl" id="ENSCAFP00000068273.1"/>
    </source>
</evidence>
<evidence type="ECO:0000256" key="7">
    <source>
        <dbReference type="ARBA" id="ARBA00022833"/>
    </source>
</evidence>
<dbReference type="Proteomes" id="UP000694429">
    <property type="component" value="Chromosome 1"/>
</dbReference>
<comment type="subunit">
    <text evidence="13">Interacts with KLF4.</text>
</comment>
<dbReference type="Proteomes" id="UP000002254">
    <property type="component" value="Chromosome 1"/>
</dbReference>
<feature type="region of interest" description="Disordered" evidence="16">
    <location>
        <begin position="1"/>
        <end position="84"/>
    </location>
</feature>
<accession>A0A8C0M4N2</accession>
<feature type="region of interest" description="Disordered" evidence="16">
    <location>
        <begin position="352"/>
        <end position="464"/>
    </location>
</feature>
<dbReference type="InterPro" id="IPR036236">
    <property type="entry name" value="Znf_C2H2_sf"/>
</dbReference>
<keyword evidence="10" id="KW-0804">Transcription</keyword>
<dbReference type="Gene3D" id="3.30.160.60">
    <property type="entry name" value="Classic Zinc Finger"/>
    <property type="match status" value="4"/>
</dbReference>
<dbReference type="PANTHER" id="PTHR45993:SF2">
    <property type="entry name" value="ZINC FINGER PROTEIN 296"/>
    <property type="match status" value="1"/>
</dbReference>
<evidence type="ECO:0000313" key="20">
    <source>
        <dbReference type="Proteomes" id="UP000002254"/>
    </source>
</evidence>
<dbReference type="GO" id="GO:1990837">
    <property type="term" value="F:sequence-specific double-stranded DNA binding"/>
    <property type="evidence" value="ECO:0007669"/>
    <property type="project" value="Ensembl"/>
</dbReference>
<keyword evidence="4" id="KW-0479">Metal-binding</keyword>
<name>A0A8C0M4N2_CANLF</name>
<proteinExistence type="inferred from homology"/>
<evidence type="ECO:0000256" key="4">
    <source>
        <dbReference type="ARBA" id="ARBA00022723"/>
    </source>
</evidence>
<keyword evidence="7" id="KW-0862">Zinc</keyword>
<feature type="domain" description="C2H2-type" evidence="17">
    <location>
        <begin position="493"/>
        <end position="515"/>
    </location>
</feature>
<dbReference type="Pfam" id="PF00096">
    <property type="entry name" value="zf-C2H2"/>
    <property type="match status" value="4"/>
</dbReference>
<comment type="similarity">
    <text evidence="2">Belongs to the krueppel C2H2-type zinc-finger protein family.</text>
</comment>
<evidence type="ECO:0000256" key="8">
    <source>
        <dbReference type="ARBA" id="ARBA00022843"/>
    </source>
</evidence>
<feature type="compositionally biased region" description="Gly residues" evidence="16">
    <location>
        <begin position="418"/>
        <end position="431"/>
    </location>
</feature>
<evidence type="ECO:0000313" key="21">
    <source>
        <dbReference type="Proteomes" id="UP000694429"/>
    </source>
</evidence>